<gene>
    <name evidence="1" type="ORF">DX908_00875</name>
</gene>
<dbReference type="EMBL" id="QUQO01000001">
    <property type="protein sequence ID" value="RFB03962.1"/>
    <property type="molecule type" value="Genomic_DNA"/>
</dbReference>
<reference evidence="1 2" key="1">
    <citation type="submission" date="2018-08" db="EMBL/GenBank/DDBJ databases">
        <title>Parvularcula sp. SM1705, isolated from surface water of the South Sea China.</title>
        <authorList>
            <person name="Sun L."/>
        </authorList>
    </citation>
    <scope>NUCLEOTIDE SEQUENCE [LARGE SCALE GENOMIC DNA]</scope>
    <source>
        <strain evidence="1 2">SM1705</strain>
    </source>
</reference>
<dbReference type="Proteomes" id="UP000264589">
    <property type="component" value="Unassembled WGS sequence"/>
</dbReference>
<accession>A0A371REU3</accession>
<protein>
    <submittedName>
        <fullName evidence="1">Uncharacterized protein</fullName>
    </submittedName>
</protein>
<dbReference type="InParanoid" id="A0A371REU3"/>
<dbReference type="AlphaFoldDB" id="A0A371REU3"/>
<organism evidence="1 2">
    <name type="scientific">Parvularcula marina</name>
    <dbReference type="NCBI Taxonomy" id="2292771"/>
    <lineage>
        <taxon>Bacteria</taxon>
        <taxon>Pseudomonadati</taxon>
        <taxon>Pseudomonadota</taxon>
        <taxon>Alphaproteobacteria</taxon>
        <taxon>Parvularculales</taxon>
        <taxon>Parvularculaceae</taxon>
        <taxon>Parvularcula</taxon>
    </lineage>
</organism>
<comment type="caution">
    <text evidence="1">The sequence shown here is derived from an EMBL/GenBank/DDBJ whole genome shotgun (WGS) entry which is preliminary data.</text>
</comment>
<evidence type="ECO:0000313" key="2">
    <source>
        <dbReference type="Proteomes" id="UP000264589"/>
    </source>
</evidence>
<dbReference type="OrthoDB" id="9858680at2"/>
<name>A0A371REU3_9PROT</name>
<dbReference type="RefSeq" id="WP_116390590.1">
    <property type="nucleotide sequence ID" value="NZ_QUQO01000001.1"/>
</dbReference>
<keyword evidence="2" id="KW-1185">Reference proteome</keyword>
<sequence length="184" mass="19974">MLQSLTISAFALVSAALQPVPAGPDDGPEAIAAQYFAPPSSTKVDRVVTTERLERAGPITLARSIGKVEEALTQCQALRLQMEALIGDNYGSYSVHPGWVDGYKDCLETRFDEIQQVKVAIDRRQQALLSGQNADSAVRAADAMARLSVYQLDVRKAVEAEVSEQKKFIAYYNTGNKPQAADAQ</sequence>
<evidence type="ECO:0000313" key="1">
    <source>
        <dbReference type="EMBL" id="RFB03962.1"/>
    </source>
</evidence>
<proteinExistence type="predicted"/>